<dbReference type="RefSeq" id="WP_142087917.1">
    <property type="nucleotide sequence ID" value="NZ_SZUV01000001.1"/>
</dbReference>
<reference evidence="1 2" key="1">
    <citation type="submission" date="2019-03" db="EMBL/GenBank/DDBJ databases">
        <title>New insights into Acidothiobacillus thiooxidans sulfur metabolism through coupled gene expression, solution geochemistry, microscopy and spectroscopy analyses.</title>
        <authorList>
            <person name="Camacho D."/>
            <person name="Frazao R."/>
            <person name="Fouillen A."/>
            <person name="Nanci A."/>
            <person name="Lang B.F."/>
            <person name="Apte S.C."/>
            <person name="Baron C."/>
            <person name="Warren L.A."/>
        </authorList>
    </citation>
    <scope>NUCLEOTIDE SEQUENCE [LARGE SCALE GENOMIC DNA]</scope>
    <source>
        <strain evidence="1 2">ATCC 19377</strain>
    </source>
</reference>
<gene>
    <name evidence="1" type="ORF">DLNHIDIE_01667</name>
</gene>
<accession>A0A543Q652</accession>
<evidence type="ECO:0000313" key="2">
    <source>
        <dbReference type="Proteomes" id="UP000315403"/>
    </source>
</evidence>
<protein>
    <submittedName>
        <fullName evidence="1">Uncharacterized protein</fullName>
    </submittedName>
</protein>
<name>A0A543Q652_ACITH</name>
<evidence type="ECO:0000313" key="1">
    <source>
        <dbReference type="EMBL" id="TQN51788.1"/>
    </source>
</evidence>
<comment type="caution">
    <text evidence="1">The sequence shown here is derived from an EMBL/GenBank/DDBJ whole genome shotgun (WGS) entry which is preliminary data.</text>
</comment>
<dbReference type="EMBL" id="SZUV01000001">
    <property type="protein sequence ID" value="TQN51788.1"/>
    <property type="molecule type" value="Genomic_DNA"/>
</dbReference>
<proteinExistence type="predicted"/>
<dbReference type="AlphaFoldDB" id="A0A543Q652"/>
<dbReference type="Proteomes" id="UP000315403">
    <property type="component" value="Unassembled WGS sequence"/>
</dbReference>
<sequence>MGAYASHLQFDSLYQIAPAILGKLPSLDDAHNCRLGKYLDAHGLADSALATAHQAYHACISRKHSPEEITRLRKKMADNFAATHDNLPENQALIHPESDS</sequence>
<organism evidence="1 2">
    <name type="scientific">Acidithiobacillus thiooxidans ATCC 19377</name>
    <dbReference type="NCBI Taxonomy" id="637390"/>
    <lineage>
        <taxon>Bacteria</taxon>
        <taxon>Pseudomonadati</taxon>
        <taxon>Pseudomonadota</taxon>
        <taxon>Acidithiobacillia</taxon>
        <taxon>Acidithiobacillales</taxon>
        <taxon>Acidithiobacillaceae</taxon>
        <taxon>Acidithiobacillus</taxon>
    </lineage>
</organism>